<feature type="non-terminal residue" evidence="2">
    <location>
        <position position="277"/>
    </location>
</feature>
<feature type="non-terminal residue" evidence="2">
    <location>
        <position position="1"/>
    </location>
</feature>
<dbReference type="EMBL" id="UINC01105117">
    <property type="protein sequence ID" value="SVC68813.1"/>
    <property type="molecule type" value="Genomic_DNA"/>
</dbReference>
<accession>A0A382P609</accession>
<dbReference type="AlphaFoldDB" id="A0A382P609"/>
<dbReference type="InterPro" id="IPR001296">
    <property type="entry name" value="Glyco_trans_1"/>
</dbReference>
<dbReference type="SUPFAM" id="SSF53756">
    <property type="entry name" value="UDP-Glycosyltransferase/glycogen phosphorylase"/>
    <property type="match status" value="1"/>
</dbReference>
<reference evidence="2" key="1">
    <citation type="submission" date="2018-05" db="EMBL/GenBank/DDBJ databases">
        <authorList>
            <person name="Lanie J.A."/>
            <person name="Ng W.-L."/>
            <person name="Kazmierczak K.M."/>
            <person name="Andrzejewski T.M."/>
            <person name="Davidsen T.M."/>
            <person name="Wayne K.J."/>
            <person name="Tettelin H."/>
            <person name="Glass J.I."/>
            <person name="Rusch D."/>
            <person name="Podicherti R."/>
            <person name="Tsui H.-C.T."/>
            <person name="Winkler M.E."/>
        </authorList>
    </citation>
    <scope>NUCLEOTIDE SEQUENCE</scope>
</reference>
<protein>
    <recommendedName>
        <fullName evidence="1">Glycosyl transferase family 1 domain-containing protein</fullName>
    </recommendedName>
</protein>
<proteinExistence type="predicted"/>
<evidence type="ECO:0000259" key="1">
    <source>
        <dbReference type="Pfam" id="PF00534"/>
    </source>
</evidence>
<feature type="domain" description="Glycosyl transferase family 1" evidence="1">
    <location>
        <begin position="198"/>
        <end position="274"/>
    </location>
</feature>
<name>A0A382P609_9ZZZZ</name>
<dbReference type="Gene3D" id="3.40.50.2000">
    <property type="entry name" value="Glycogen Phosphorylase B"/>
    <property type="match status" value="2"/>
</dbReference>
<dbReference type="GO" id="GO:0016757">
    <property type="term" value="F:glycosyltransferase activity"/>
    <property type="evidence" value="ECO:0007669"/>
    <property type="project" value="InterPro"/>
</dbReference>
<gene>
    <name evidence="2" type="ORF">METZ01_LOCUS321667</name>
</gene>
<evidence type="ECO:0000313" key="2">
    <source>
        <dbReference type="EMBL" id="SVC68813.1"/>
    </source>
</evidence>
<dbReference type="Pfam" id="PF00534">
    <property type="entry name" value="Glycos_transf_1"/>
    <property type="match status" value="1"/>
</dbReference>
<organism evidence="2">
    <name type="scientific">marine metagenome</name>
    <dbReference type="NCBI Taxonomy" id="408172"/>
    <lineage>
        <taxon>unclassified sequences</taxon>
        <taxon>metagenomes</taxon>
        <taxon>ecological metagenomes</taxon>
    </lineage>
</organism>
<sequence>MKIFYWSPFISKVATTSSVIRSAESIVKYSKKENNVNLAIINAVGEWEDYKKLIDPKIEIINLNKKKILKYLPKGGFFKSRLSYVLIFVFSFFKLSNLIKKEKPDYLITHLLTSLPIFLTLIKKNKTKIILRISGLPKLNFIRYIFWKLFSKKIYSVTCPTKATYEYLKTTNIFDRKQLFILRDPVIQLNEFLKKKNEKIDDLKIEKNNLIVGIGRLTRQKNFLLLIRAFKKILIKYPNYHLILLGEGEQEKLLKEEIIKLELQNKISLLGYQKNVY</sequence>